<feature type="compositionally biased region" description="Low complexity" evidence="1">
    <location>
        <begin position="615"/>
        <end position="627"/>
    </location>
</feature>
<dbReference type="EMBL" id="MU070262">
    <property type="protein sequence ID" value="KAF5828677.1"/>
    <property type="molecule type" value="Genomic_DNA"/>
</dbReference>
<feature type="compositionally biased region" description="Basic residues" evidence="1">
    <location>
        <begin position="226"/>
        <end position="242"/>
    </location>
</feature>
<feature type="region of interest" description="Disordered" evidence="1">
    <location>
        <begin position="585"/>
        <end position="655"/>
    </location>
</feature>
<proteinExistence type="predicted"/>
<feature type="compositionally biased region" description="Low complexity" evidence="1">
    <location>
        <begin position="365"/>
        <end position="380"/>
    </location>
</feature>
<sequence length="719" mass="77237">MMYQRIDEWVTEFIMDMQRIVPSLQHSELVSSKHLRLESKKHSELVSSRHSKRVSRKHFKLESKKHSELVSSRHLGLVSSKHFKLVSSKHSKLVSSKHSKLVSSKHLKLESKKHSELVSSRHSKLVSSKHLTKRLSFRKLSLLGTLAVDGKLPLRNVRVQKHTVKLESKKHSGLVSSKHSNFVSSKHLRLESKKHTELVSSRLSKRESSKRLKLERKKHSELAPSARKRHGGRRGRHRHGRHPVCASGMVDTEDAIAMAGTGQEGGGGMPFLRNIPLTRHSISHACVHSMSRHPVRASGMVDTEGATAMADTDSNHSQWSGSSAQTGASSGASPGFTSSTATSSRATHSPGPTSNESRGSHNEVPSPAAACASSTPISTSHTNCKHGKGSSSSQQAVESSTNKPVHDKQGSGSRDSDADEHLHTREPSLGNGPDSTQDHRGAHAKQGHSTSPPRASPTSGPSQGSSTASSAAHGTSKPPRHPTSKTPNSHKGRSEAQSEAESKGDAHNASPSSGSAVPSLPPLNGTAKAPGPSATPDSKQPGLRTIGHPTRLDFARMRFLTLVLGHGSPCSSSQRGVAVRPTHRVGYRAGGSSTPGSSSSSPYKAGRTREGGTMRRVSSRSSCSDGSAVERSSAGSISHKRRLQEEAGEVDQVRSTDDSTMHYLYDPDIVSFNPAELPVPLHRAGSMSDVKIFGLCKKMDSEQAIKYPLIIVFLFAITL</sequence>
<feature type="compositionally biased region" description="Low complexity" evidence="1">
    <location>
        <begin position="590"/>
        <end position="602"/>
    </location>
</feature>
<feature type="compositionally biased region" description="Basic and acidic residues" evidence="1">
    <location>
        <begin position="404"/>
        <end position="426"/>
    </location>
</feature>
<evidence type="ECO:0000313" key="2">
    <source>
        <dbReference type="EMBL" id="KAF5828677.1"/>
    </source>
</evidence>
<feature type="compositionally biased region" description="Basic and acidic residues" evidence="1">
    <location>
        <begin position="492"/>
        <end position="506"/>
    </location>
</feature>
<evidence type="ECO:0000313" key="3">
    <source>
        <dbReference type="Proteomes" id="UP000815325"/>
    </source>
</evidence>
<feature type="compositionally biased region" description="Low complexity" evidence="1">
    <location>
        <begin position="456"/>
        <end position="476"/>
    </location>
</feature>
<dbReference type="Proteomes" id="UP000815325">
    <property type="component" value="Unassembled WGS sequence"/>
</dbReference>
<organism evidence="2 3">
    <name type="scientific">Dunaliella salina</name>
    <name type="common">Green alga</name>
    <name type="synonym">Protococcus salinus</name>
    <dbReference type="NCBI Taxonomy" id="3046"/>
    <lineage>
        <taxon>Eukaryota</taxon>
        <taxon>Viridiplantae</taxon>
        <taxon>Chlorophyta</taxon>
        <taxon>core chlorophytes</taxon>
        <taxon>Chlorophyceae</taxon>
        <taxon>CS clade</taxon>
        <taxon>Chlamydomonadales</taxon>
        <taxon>Dunaliellaceae</taxon>
        <taxon>Dunaliella</taxon>
    </lineage>
</organism>
<reference evidence="2" key="1">
    <citation type="submission" date="2017-08" db="EMBL/GenBank/DDBJ databases">
        <authorList>
            <person name="Polle J.E."/>
            <person name="Barry K."/>
            <person name="Cushman J."/>
            <person name="Schmutz J."/>
            <person name="Tran D."/>
            <person name="Hathwaick L.T."/>
            <person name="Yim W.C."/>
            <person name="Jenkins J."/>
            <person name="Mckie-Krisberg Z.M."/>
            <person name="Prochnik S."/>
            <person name="Lindquist E."/>
            <person name="Dockter R.B."/>
            <person name="Adam C."/>
            <person name="Molina H."/>
            <person name="Bunkerborg J."/>
            <person name="Jin E."/>
            <person name="Buchheim M."/>
            <person name="Magnuson J."/>
        </authorList>
    </citation>
    <scope>NUCLEOTIDE SEQUENCE</scope>
    <source>
        <strain evidence="2">CCAP 19/18</strain>
    </source>
</reference>
<comment type="caution">
    <text evidence="2">The sequence shown here is derived from an EMBL/GenBank/DDBJ whole genome shotgun (WGS) entry which is preliminary data.</text>
</comment>
<accession>A0ABQ7G254</accession>
<feature type="compositionally biased region" description="Basic residues" evidence="1">
    <location>
        <begin position="478"/>
        <end position="491"/>
    </location>
</feature>
<feature type="compositionally biased region" description="Low complexity" evidence="1">
    <location>
        <begin position="390"/>
        <end position="400"/>
    </location>
</feature>
<feature type="compositionally biased region" description="Low complexity" evidence="1">
    <location>
        <begin position="317"/>
        <end position="347"/>
    </location>
</feature>
<gene>
    <name evidence="2" type="ORF">DUNSADRAFT_17225</name>
</gene>
<feature type="region of interest" description="Disordered" evidence="1">
    <location>
        <begin position="310"/>
        <end position="547"/>
    </location>
</feature>
<evidence type="ECO:0000256" key="1">
    <source>
        <dbReference type="SAM" id="MobiDB-lite"/>
    </source>
</evidence>
<keyword evidence="3" id="KW-1185">Reference proteome</keyword>
<protein>
    <submittedName>
        <fullName evidence="2">Uncharacterized protein</fullName>
    </submittedName>
</protein>
<name>A0ABQ7G254_DUNSA</name>
<feature type="region of interest" description="Disordered" evidence="1">
    <location>
        <begin position="193"/>
        <end position="245"/>
    </location>
</feature>